<protein>
    <submittedName>
        <fullName evidence="2">Uncharacterized protein</fullName>
    </submittedName>
</protein>
<comment type="caution">
    <text evidence="2">The sequence shown here is derived from an EMBL/GenBank/DDBJ whole genome shotgun (WGS) entry which is preliminary data.</text>
</comment>
<feature type="region of interest" description="Disordered" evidence="1">
    <location>
        <begin position="1"/>
        <end position="68"/>
    </location>
</feature>
<dbReference type="AlphaFoldDB" id="A0A7J6VTP0"/>
<feature type="compositionally biased region" description="Polar residues" evidence="1">
    <location>
        <begin position="16"/>
        <end position="36"/>
    </location>
</feature>
<proteinExistence type="predicted"/>
<gene>
    <name evidence="2" type="ORF">FRX31_022652</name>
</gene>
<name>A0A7J6VTP0_THATH</name>
<organism evidence="2 3">
    <name type="scientific">Thalictrum thalictroides</name>
    <name type="common">Rue-anemone</name>
    <name type="synonym">Anemone thalictroides</name>
    <dbReference type="NCBI Taxonomy" id="46969"/>
    <lineage>
        <taxon>Eukaryota</taxon>
        <taxon>Viridiplantae</taxon>
        <taxon>Streptophyta</taxon>
        <taxon>Embryophyta</taxon>
        <taxon>Tracheophyta</taxon>
        <taxon>Spermatophyta</taxon>
        <taxon>Magnoliopsida</taxon>
        <taxon>Ranunculales</taxon>
        <taxon>Ranunculaceae</taxon>
        <taxon>Thalictroideae</taxon>
        <taxon>Thalictrum</taxon>
    </lineage>
</organism>
<dbReference type="Proteomes" id="UP000554482">
    <property type="component" value="Unassembled WGS sequence"/>
</dbReference>
<dbReference type="EMBL" id="JABWDY010027620">
    <property type="protein sequence ID" value="KAF5187762.1"/>
    <property type="molecule type" value="Genomic_DNA"/>
</dbReference>
<evidence type="ECO:0000256" key="1">
    <source>
        <dbReference type="SAM" id="MobiDB-lite"/>
    </source>
</evidence>
<evidence type="ECO:0000313" key="3">
    <source>
        <dbReference type="Proteomes" id="UP000554482"/>
    </source>
</evidence>
<evidence type="ECO:0000313" key="2">
    <source>
        <dbReference type="EMBL" id="KAF5187762.1"/>
    </source>
</evidence>
<keyword evidence="3" id="KW-1185">Reference proteome</keyword>
<sequence>MSIDHNDENIPPGSFNGVNDSSGEEISQDHVSQSLDTNEEISDSDPIMPTSKPTTEKPRKHGKRYKAQPFRSPFLIANTRLWQSGMFPFYKDKLDPNQDLRPEYQQERKLQQVFLLVRLKKTTGDGFDGWLLRLQGRWV</sequence>
<accession>A0A7J6VTP0</accession>
<reference evidence="2 3" key="1">
    <citation type="submission" date="2020-06" db="EMBL/GenBank/DDBJ databases">
        <title>Transcriptomic and genomic resources for Thalictrum thalictroides and T. hernandezii: Facilitating candidate gene discovery in an emerging model plant lineage.</title>
        <authorList>
            <person name="Arias T."/>
            <person name="Riano-Pachon D.M."/>
            <person name="Di Stilio V.S."/>
        </authorList>
    </citation>
    <scope>NUCLEOTIDE SEQUENCE [LARGE SCALE GENOMIC DNA]</scope>
    <source>
        <strain evidence="3">cv. WT478/WT964</strain>
        <tissue evidence="2">Leaves</tissue>
    </source>
</reference>